<gene>
    <name evidence="3" type="ORF">LKD31_10430</name>
</gene>
<evidence type="ECO:0000313" key="4">
    <source>
        <dbReference type="Proteomes" id="UP001199424"/>
    </source>
</evidence>
<dbReference type="PROSITE" id="PS00662">
    <property type="entry name" value="T2SP_E"/>
    <property type="match status" value="1"/>
</dbReference>
<comment type="caution">
    <text evidence="3">The sequence shown here is derived from an EMBL/GenBank/DDBJ whole genome shotgun (WGS) entry which is preliminary data.</text>
</comment>
<reference evidence="3" key="1">
    <citation type="submission" date="2021-10" db="EMBL/GenBank/DDBJ databases">
        <title>Anaerobic single-cell dispensing facilitates the cultivation of human gut bacteria.</title>
        <authorList>
            <person name="Afrizal A."/>
        </authorList>
    </citation>
    <scope>NUCLEOTIDE SEQUENCE</scope>
    <source>
        <strain evidence="3">CLA-AA-H250</strain>
    </source>
</reference>
<dbReference type="RefSeq" id="WP_176820317.1">
    <property type="nucleotide sequence ID" value="NZ_JAJEQC010000010.1"/>
</dbReference>
<dbReference type="PANTHER" id="PTHR30486">
    <property type="entry name" value="TWITCHING MOTILITY PROTEIN PILT"/>
    <property type="match status" value="1"/>
</dbReference>
<dbReference type="Gene3D" id="3.30.450.90">
    <property type="match status" value="1"/>
</dbReference>
<dbReference type="Proteomes" id="UP001199424">
    <property type="component" value="Unassembled WGS sequence"/>
</dbReference>
<dbReference type="CDD" id="cd01131">
    <property type="entry name" value="PilT"/>
    <property type="match status" value="1"/>
</dbReference>
<evidence type="ECO:0000259" key="2">
    <source>
        <dbReference type="PROSITE" id="PS00662"/>
    </source>
</evidence>
<protein>
    <submittedName>
        <fullName evidence="3">PilT/PilU family type 4a pilus ATPase</fullName>
    </submittedName>
</protein>
<feature type="domain" description="Bacterial type II secretion system protein E" evidence="2">
    <location>
        <begin position="193"/>
        <end position="207"/>
    </location>
</feature>
<dbReference type="NCBIfam" id="TIGR01420">
    <property type="entry name" value="pilT_fam"/>
    <property type="match status" value="1"/>
</dbReference>
<organism evidence="3 4">
    <name type="scientific">Hominenteromicrobium mulieris</name>
    <dbReference type="NCBI Taxonomy" id="2885357"/>
    <lineage>
        <taxon>Bacteria</taxon>
        <taxon>Bacillati</taxon>
        <taxon>Bacillota</taxon>
        <taxon>Clostridia</taxon>
        <taxon>Eubacteriales</taxon>
        <taxon>Oscillospiraceae</taxon>
        <taxon>Hominenteromicrobium</taxon>
    </lineage>
</organism>
<dbReference type="GO" id="GO:0016887">
    <property type="term" value="F:ATP hydrolysis activity"/>
    <property type="evidence" value="ECO:0007669"/>
    <property type="project" value="InterPro"/>
</dbReference>
<proteinExistence type="inferred from homology"/>
<dbReference type="InterPro" id="IPR050921">
    <property type="entry name" value="T4SS_GSP_E_ATPase"/>
</dbReference>
<dbReference type="SMART" id="SM00382">
    <property type="entry name" value="AAA"/>
    <property type="match status" value="1"/>
</dbReference>
<comment type="similarity">
    <text evidence="1">Belongs to the GSP E family.</text>
</comment>
<evidence type="ECO:0000256" key="1">
    <source>
        <dbReference type="ARBA" id="ARBA00006611"/>
    </source>
</evidence>
<dbReference type="Pfam" id="PF00437">
    <property type="entry name" value="T2SSE"/>
    <property type="match status" value="1"/>
</dbReference>
<dbReference type="PANTHER" id="PTHR30486:SF16">
    <property type="entry name" value="TWITCHING MOTILITY PROTEIN PILT"/>
    <property type="match status" value="1"/>
</dbReference>
<dbReference type="InterPro" id="IPR027417">
    <property type="entry name" value="P-loop_NTPase"/>
</dbReference>
<sequence length="350" mass="38715">MLEISEIIAQAQQKGASDIHIVTGLPVKCRIDGKVQNLTEKVLTWEDCEYYAKCLAGDLFHEIECIGELDLARTFPCGARTRINLFRQQGAVSAAIRILADTIPEIEALNLPPVVSEFPEYRSGIILVTGETGSGKSTTLAAILNRINHTRRSHIITLEDPIEYIYEPDQCIINQREIGKDTRSYADGLRSILREDPDVILIGEMRDLNTIETALTAAETGHLVFATLHTNSAADSVDRMVNVFPEGQQRQIRLQLSTTLRAVLSQQLLPKRAGGRAAACEVMMVNSAIKNLIREGKTPQIDSFITMNAQDGSITMDNALLKMVREGTVTYETALGYARDREAFSKGRRG</sequence>
<dbReference type="Gene3D" id="3.40.50.300">
    <property type="entry name" value="P-loop containing nucleotide triphosphate hydrolases"/>
    <property type="match status" value="1"/>
</dbReference>
<dbReference type="SUPFAM" id="SSF52540">
    <property type="entry name" value="P-loop containing nucleoside triphosphate hydrolases"/>
    <property type="match status" value="1"/>
</dbReference>
<dbReference type="EMBL" id="JAJEQC010000010">
    <property type="protein sequence ID" value="MCC2137428.1"/>
    <property type="molecule type" value="Genomic_DNA"/>
</dbReference>
<dbReference type="InterPro" id="IPR003593">
    <property type="entry name" value="AAA+_ATPase"/>
</dbReference>
<dbReference type="AlphaFoldDB" id="A0AAE3ANY0"/>
<name>A0AAE3ANY0_9FIRM</name>
<evidence type="ECO:0000313" key="3">
    <source>
        <dbReference type="EMBL" id="MCC2137428.1"/>
    </source>
</evidence>
<dbReference type="InterPro" id="IPR001482">
    <property type="entry name" value="T2SS/T4SS_dom"/>
</dbReference>
<dbReference type="InterPro" id="IPR006321">
    <property type="entry name" value="PilT/PilU"/>
</dbReference>
<dbReference type="GO" id="GO:0005524">
    <property type="term" value="F:ATP binding"/>
    <property type="evidence" value="ECO:0007669"/>
    <property type="project" value="InterPro"/>
</dbReference>
<accession>A0AAE3ANY0</accession>
<keyword evidence="4" id="KW-1185">Reference proteome</keyword>